<feature type="domain" description="UPAR/Ly6" evidence="3">
    <location>
        <begin position="59"/>
        <end position="140"/>
    </location>
</feature>
<evidence type="ECO:0000313" key="4">
    <source>
        <dbReference type="Ensembl" id="ENSXETP00000113074"/>
    </source>
</evidence>
<evidence type="ECO:0000259" key="3">
    <source>
        <dbReference type="Pfam" id="PF00021"/>
    </source>
</evidence>
<feature type="domain" description="UPAR/Ly6" evidence="3">
    <location>
        <begin position="154"/>
        <end position="232"/>
    </location>
</feature>
<dbReference type="InterPro" id="IPR045860">
    <property type="entry name" value="Snake_toxin-like_sf"/>
</dbReference>
<dbReference type="Ensembl" id="ENSXETT00000110604">
    <property type="protein sequence ID" value="ENSXETP00000113074"/>
    <property type="gene ID" value="ENSXETG00000032679"/>
</dbReference>
<dbReference type="Bgee" id="ENSXETG00000032679">
    <property type="expression patterns" value="Expressed in mesonephros and 7 other cell types or tissues"/>
</dbReference>
<keyword evidence="2" id="KW-0964">Secreted</keyword>
<sequence length="256" mass="27452">MWCCPSKPTFVTLQPHLEHLWGCNFKNFTFCLFFCYKSRDFWQILLITYFSQIMFLGYSLKCMVCFAPGAPNCTGNSETCPAGTVCSSTYTVKTEGGIKVSEFSGRTCMPPDQCQEPGSFSTSNSTFKKGFSCCNTDNCTPAPLTLPDDNVNPNGLTCPTCTLDGAGFCNTGETMQCTGNENNCLVQITKMSGAVSSSGVLRGCASPSICRIGSQSISANGINVDVEITCTGGSNGVNSVVSYPLAAFLLLKLFDF</sequence>
<reference evidence="4" key="1">
    <citation type="journal article" date="2010" name="Science">
        <title>The genome of the Western clawed frog Xenopus tropicalis.</title>
        <authorList>
            <person name="Hellsten U."/>
            <person name="Harland R.M."/>
            <person name="Gilchrist M.J."/>
            <person name="Hendrix D."/>
            <person name="Jurka J."/>
            <person name="Kapitonov V."/>
            <person name="Ovcharenko I."/>
            <person name="Putnam N.H."/>
            <person name="Shu S."/>
            <person name="Taher L."/>
            <person name="Blitz I.L."/>
            <person name="Blumberg B."/>
            <person name="Dichmann D.S."/>
            <person name="Dubchak I."/>
            <person name="Amaya E."/>
            <person name="Detter J.C."/>
            <person name="Fletcher R."/>
            <person name="Gerhard D.S."/>
            <person name="Goodstein D."/>
            <person name="Graves T."/>
            <person name="Grigoriev I.V."/>
            <person name="Grimwood J."/>
            <person name="Kawashima T."/>
            <person name="Lindquist E."/>
            <person name="Lucas S.M."/>
            <person name="Mead P.E."/>
            <person name="Mitros T."/>
            <person name="Ogino H."/>
            <person name="Ohta Y."/>
            <person name="Poliakov A.V."/>
            <person name="Pollet N."/>
            <person name="Robert J."/>
            <person name="Salamov A."/>
            <person name="Sater A.K."/>
            <person name="Schmutz J."/>
            <person name="Terry A."/>
            <person name="Vize P.D."/>
            <person name="Warren W.C."/>
            <person name="Wells D."/>
            <person name="Wills A."/>
            <person name="Wilson R.K."/>
            <person name="Zimmerman L.B."/>
            <person name="Zorn A.M."/>
            <person name="Grainger R."/>
            <person name="Grammer T."/>
            <person name="Khokha M.K."/>
            <person name="Richardson P.M."/>
            <person name="Rokhsar D.S."/>
        </authorList>
    </citation>
    <scope>NUCLEOTIDE SEQUENCE [LARGE SCALE GENOMIC DNA]</scope>
    <source>
        <strain evidence="4">Nigerian</strain>
    </source>
</reference>
<dbReference type="FunCoup" id="A0A803JYH5">
    <property type="interactions" value="1"/>
</dbReference>
<dbReference type="Gene3D" id="2.10.60.10">
    <property type="entry name" value="CD59"/>
    <property type="match status" value="2"/>
</dbReference>
<dbReference type="AlphaFoldDB" id="A0A803JYH5"/>
<proteinExistence type="predicted"/>
<comment type="subcellular location">
    <subcellularLocation>
        <location evidence="1">Secreted</location>
    </subcellularLocation>
</comment>
<name>A0A803JYH5_XENTR</name>
<organism evidence="4">
    <name type="scientific">Xenopus tropicalis</name>
    <name type="common">Western clawed frog</name>
    <name type="synonym">Silurana tropicalis</name>
    <dbReference type="NCBI Taxonomy" id="8364"/>
    <lineage>
        <taxon>Eukaryota</taxon>
        <taxon>Metazoa</taxon>
        <taxon>Chordata</taxon>
        <taxon>Craniata</taxon>
        <taxon>Vertebrata</taxon>
        <taxon>Euteleostomi</taxon>
        <taxon>Amphibia</taxon>
        <taxon>Batrachia</taxon>
        <taxon>Anura</taxon>
        <taxon>Pipoidea</taxon>
        <taxon>Pipidae</taxon>
        <taxon>Xenopodinae</taxon>
        <taxon>Xenopus</taxon>
        <taxon>Silurana</taxon>
    </lineage>
</organism>
<dbReference type="SUPFAM" id="SSF57302">
    <property type="entry name" value="Snake toxin-like"/>
    <property type="match status" value="2"/>
</dbReference>
<evidence type="ECO:0000256" key="2">
    <source>
        <dbReference type="ARBA" id="ARBA00022525"/>
    </source>
</evidence>
<protein>
    <submittedName>
        <fullName evidence="4">Phospholipase A2 inhibitor subunit gamma B</fullName>
    </submittedName>
</protein>
<accession>A0A803JYH5</accession>
<dbReference type="GO" id="GO:0005576">
    <property type="term" value="C:extracellular region"/>
    <property type="evidence" value="ECO:0007669"/>
    <property type="project" value="UniProtKB-SubCell"/>
</dbReference>
<dbReference type="CDD" id="cd23572">
    <property type="entry name" value="TFP_LU_ECD_PINLYP_rpt2"/>
    <property type="match status" value="1"/>
</dbReference>
<evidence type="ECO:0000256" key="1">
    <source>
        <dbReference type="ARBA" id="ARBA00004613"/>
    </source>
</evidence>
<reference evidence="4" key="2">
    <citation type="submission" date="2021-03" db="UniProtKB">
        <authorList>
            <consortium name="Ensembl"/>
        </authorList>
    </citation>
    <scope>IDENTIFICATION</scope>
</reference>
<dbReference type="PANTHER" id="PTHR20914:SF28">
    <property type="entry name" value="PHOSPHOLIPASE A2 INHIBITOR SUBUNIT GAMMA B"/>
    <property type="match status" value="1"/>
</dbReference>
<gene>
    <name evidence="4" type="primary">LOC101731684</name>
</gene>
<dbReference type="Pfam" id="PF00021">
    <property type="entry name" value="UPAR_LY6"/>
    <property type="match status" value="2"/>
</dbReference>
<dbReference type="PANTHER" id="PTHR20914">
    <property type="entry name" value="LY6/PLAUR DOMAIN-CONTAINING PROTEIN 8"/>
    <property type="match status" value="1"/>
</dbReference>
<dbReference type="InParanoid" id="A0A803JYH5"/>
<dbReference type="InterPro" id="IPR016054">
    <property type="entry name" value="LY6_UPA_recep-like"/>
</dbReference>
<dbReference type="GeneTree" id="ENSGT00940000163304"/>
<dbReference type="InterPro" id="IPR050918">
    <property type="entry name" value="CNF-like_PLA2_Inhibitor"/>
</dbReference>